<dbReference type="InterPro" id="IPR027039">
    <property type="entry name" value="Crtac1"/>
</dbReference>
<dbReference type="PANTHER" id="PTHR16026:SF0">
    <property type="entry name" value="CARTILAGE ACIDIC PROTEIN 1"/>
    <property type="match status" value="1"/>
</dbReference>
<dbReference type="PANTHER" id="PTHR16026">
    <property type="entry name" value="CARTILAGE ACIDIC PROTEIN 1"/>
    <property type="match status" value="1"/>
</dbReference>
<keyword evidence="4" id="KW-1185">Reference proteome</keyword>
<dbReference type="Pfam" id="PF13517">
    <property type="entry name" value="FG-GAP_3"/>
    <property type="match status" value="4"/>
</dbReference>
<dbReference type="SUPFAM" id="SSF69318">
    <property type="entry name" value="Integrin alpha N-terminal domain"/>
    <property type="match status" value="3"/>
</dbReference>
<feature type="domain" description="ASPIC/UnbV" evidence="2">
    <location>
        <begin position="537"/>
        <end position="603"/>
    </location>
</feature>
<name>A0A1S9PJ48_9SPHI</name>
<dbReference type="EMBL" id="MBTF01000003">
    <property type="protein sequence ID" value="OOQ60990.1"/>
    <property type="molecule type" value="Genomic_DNA"/>
</dbReference>
<evidence type="ECO:0000256" key="1">
    <source>
        <dbReference type="ARBA" id="ARBA00022729"/>
    </source>
</evidence>
<dbReference type="Pfam" id="PF07593">
    <property type="entry name" value="UnbV_ASPIC"/>
    <property type="match status" value="1"/>
</dbReference>
<dbReference type="RefSeq" id="WP_078346816.1">
    <property type="nucleotide sequence ID" value="NZ_MBTF01000003.1"/>
</dbReference>
<reference evidence="3 4" key="1">
    <citation type="submission" date="2016-07" db="EMBL/GenBank/DDBJ databases">
        <title>Genomic analysis of zinc-resistant bacterium Mucilaginibacter pedocola TBZ30.</title>
        <authorList>
            <person name="Huang J."/>
            <person name="Tang J."/>
        </authorList>
    </citation>
    <scope>NUCLEOTIDE SEQUENCE [LARGE SCALE GENOMIC DNA]</scope>
    <source>
        <strain evidence="3 4">TBZ30</strain>
    </source>
</reference>
<evidence type="ECO:0000313" key="3">
    <source>
        <dbReference type="EMBL" id="OOQ60990.1"/>
    </source>
</evidence>
<dbReference type="Proteomes" id="UP000189739">
    <property type="component" value="Unassembled WGS sequence"/>
</dbReference>
<protein>
    <submittedName>
        <fullName evidence="3">RNA-binding protein</fullName>
    </submittedName>
</protein>
<dbReference type="InterPro" id="IPR011519">
    <property type="entry name" value="UnbV_ASPIC"/>
</dbReference>
<comment type="caution">
    <text evidence="3">The sequence shown here is derived from an EMBL/GenBank/DDBJ whole genome shotgun (WGS) entry which is preliminary data.</text>
</comment>
<dbReference type="OrthoDB" id="974255at2"/>
<organism evidence="3 4">
    <name type="scientific">Mucilaginibacter pedocola</name>
    <dbReference type="NCBI Taxonomy" id="1792845"/>
    <lineage>
        <taxon>Bacteria</taxon>
        <taxon>Pseudomonadati</taxon>
        <taxon>Bacteroidota</taxon>
        <taxon>Sphingobacteriia</taxon>
        <taxon>Sphingobacteriales</taxon>
        <taxon>Sphingobacteriaceae</taxon>
        <taxon>Mucilaginibacter</taxon>
    </lineage>
</organism>
<dbReference type="InterPro" id="IPR013517">
    <property type="entry name" value="FG-GAP"/>
</dbReference>
<sequence length="1191" mass="130956">MPTPLKDAYKLLLIISCFSIFTACNKPNTLFNKIPASQSGIDFNNTLTENDTINPINMEHMYNGAGVAVGDFNNDGLADLYFTAGMSSNKLYLNKGGLAFKDITTEAGVGTVNKWSNSATVADVNSDGKLDIYVSCTNKDTPEGRRNLLYINQGNNADGIPVFKEMAKAYGLDYSGYSINVAFFDYDNDGDLDMYLVNTKLVNRLATTFGATGIGKDNNDVDLLYRNDWDAKLNHPVFINVSAEAGIIKRGYGLGIAIVDINLDGWKDVYVSNDYYSGDHLYINNQNGTFTDRSKEYFKHESMNAMGNEFVDINNDGLADEMTLDMNAEDNYRKKKNMAAPTYFSYQNMQREELSLQYVRNTLQLNMGNGLKGNDSVGAPIFGDIGFFAGVAQTDWSWTPSIADFDNDGLRDIIITNGFAKDITDFDFKAYRGSSENLMQRAKLTALIPQIKIPNYAYRNITGIKFEDVSKQWGIDEPSFSNGAVYVDLDNDGDLDYAINNINGDAALYENTINKDGKIGANYLDIKLTGTDKNRFALGAVVKLYYQGKQQVYENSPYRGYLSTIDTKMHFGLGKVKSVDSVVIRWPGEKKQVLKNVAVNQVLKADIKAANLSDTWAPQLVNHTSLLTDVTEKSGFNYFHHQVDYIDFNNEWLLPHKFSESGPGIAAGDVDGNGLDDIFVGGTTEYPGQFLMQQGNGKFIQKLLPADVAHKPDNMGVLLFDANGDNKPDLYCASGGNRYKAETGNYADKLYINKGNGNFAPDTTALPQNFTSKSCVRAADYNGDGKPDLFIGGRVLPGKYPSAVSSAIYRNDSQNGKAKFTDVTAQVAPGLKDIGLVTDALWTDFDNDGQQDLILTGEWMPVTIFKNDKGHFKNVTASSGISAETGWWNSITAGDFNNDGLTDYIVGNLGLNSFFQASKQYPVSMYVKDFDNNGKLDPILTIYLKDVLGGVKKEFTAGNRDEIIGELPVLRKKFLTYKDFANADFSKIFTPEELKGSIKLSAVNFSSCYLQNLGNGKFKLQQLPAMAQLSQINGMVTGDFNADGNLDVAIVANDYGNEVTNGRYDAMNGLMLLGDGKGGFTPQSIQQSGLFVPGNAKALAQIKGPGNSVLLAATQNRGPLKIFKIRKDERTIALNPTDVKAEYKLSNGKTRKEELYFGSSFLSQSSRFVRLNSNVASVTVTDNKGVKRVLN</sequence>
<accession>A0A1S9PJ48</accession>
<dbReference type="AlphaFoldDB" id="A0A1S9PJ48"/>
<gene>
    <name evidence="3" type="ORF">BC343_21295</name>
</gene>
<dbReference type="STRING" id="1792845.BC343_21295"/>
<evidence type="ECO:0000313" key="4">
    <source>
        <dbReference type="Proteomes" id="UP000189739"/>
    </source>
</evidence>
<keyword evidence="1" id="KW-0732">Signal</keyword>
<evidence type="ECO:0000259" key="2">
    <source>
        <dbReference type="Pfam" id="PF07593"/>
    </source>
</evidence>
<proteinExistence type="predicted"/>
<dbReference type="InterPro" id="IPR028994">
    <property type="entry name" value="Integrin_alpha_N"/>
</dbReference>
<dbReference type="Gene3D" id="2.130.10.130">
    <property type="entry name" value="Integrin alpha, N-terminal"/>
    <property type="match status" value="2"/>
</dbReference>
<dbReference type="PROSITE" id="PS51257">
    <property type="entry name" value="PROKAR_LIPOPROTEIN"/>
    <property type="match status" value="1"/>
</dbReference>